<sequence length="167" mass="19646">MSQRKIQRFCWFDTVITYDEGNYPYGTIWKTFRAKEDHKLEIVEIKCAIGGTFTDTRIYFQAYEGEIRARNWGAFPYIFDQSTLGFVSVDANVGGEHIMYLHGYETKSLTMSIRNTNETKTYPALMIVYFYEVKMTKEEILEYAVKQPRFKYPHGSSSTLDRYEDVP</sequence>
<evidence type="ECO:0000313" key="1">
    <source>
        <dbReference type="EMBL" id="GAG74214.1"/>
    </source>
</evidence>
<comment type="caution">
    <text evidence="1">The sequence shown here is derived from an EMBL/GenBank/DDBJ whole genome shotgun (WGS) entry which is preliminary data.</text>
</comment>
<name>X0ZXE8_9ZZZZ</name>
<proteinExistence type="predicted"/>
<organism evidence="1">
    <name type="scientific">marine sediment metagenome</name>
    <dbReference type="NCBI Taxonomy" id="412755"/>
    <lineage>
        <taxon>unclassified sequences</taxon>
        <taxon>metagenomes</taxon>
        <taxon>ecological metagenomes</taxon>
    </lineage>
</organism>
<accession>X0ZXE8</accession>
<gene>
    <name evidence="1" type="ORF">S01H4_02919</name>
</gene>
<protein>
    <submittedName>
        <fullName evidence="1">Uncharacterized protein</fullName>
    </submittedName>
</protein>
<dbReference type="AlphaFoldDB" id="X0ZXE8"/>
<dbReference type="EMBL" id="BART01000677">
    <property type="protein sequence ID" value="GAG74214.1"/>
    <property type="molecule type" value="Genomic_DNA"/>
</dbReference>
<reference evidence="1" key="1">
    <citation type="journal article" date="2014" name="Front. Microbiol.">
        <title>High frequency of phylogenetically diverse reductive dehalogenase-homologous genes in deep subseafloor sedimentary metagenomes.</title>
        <authorList>
            <person name="Kawai M."/>
            <person name="Futagami T."/>
            <person name="Toyoda A."/>
            <person name="Takaki Y."/>
            <person name="Nishi S."/>
            <person name="Hori S."/>
            <person name="Arai W."/>
            <person name="Tsubouchi T."/>
            <person name="Morono Y."/>
            <person name="Uchiyama I."/>
            <person name="Ito T."/>
            <person name="Fujiyama A."/>
            <person name="Inagaki F."/>
            <person name="Takami H."/>
        </authorList>
    </citation>
    <scope>NUCLEOTIDE SEQUENCE</scope>
    <source>
        <strain evidence="1">Expedition CK06-06</strain>
    </source>
</reference>